<protein>
    <submittedName>
        <fullName evidence="1">Uncharacterized protein</fullName>
    </submittedName>
</protein>
<accession>A0A819PQB6</accession>
<dbReference type="Proteomes" id="UP000663836">
    <property type="component" value="Unassembled WGS sequence"/>
</dbReference>
<organism evidence="1 2">
    <name type="scientific">Rotaria sordida</name>
    <dbReference type="NCBI Taxonomy" id="392033"/>
    <lineage>
        <taxon>Eukaryota</taxon>
        <taxon>Metazoa</taxon>
        <taxon>Spiralia</taxon>
        <taxon>Gnathifera</taxon>
        <taxon>Rotifera</taxon>
        <taxon>Eurotatoria</taxon>
        <taxon>Bdelloidea</taxon>
        <taxon>Philodinida</taxon>
        <taxon>Philodinidae</taxon>
        <taxon>Rotaria</taxon>
    </lineage>
</organism>
<evidence type="ECO:0000313" key="2">
    <source>
        <dbReference type="Proteomes" id="UP000663836"/>
    </source>
</evidence>
<name>A0A819PQB6_9BILA</name>
<gene>
    <name evidence="1" type="ORF">JBS370_LOCUS27425</name>
</gene>
<sequence>MLTDELNTLEFRHLLKVVDDIREILHHEKISLPHIVVVGDQSHDIQADLTLIDLPGDRLQFDSVEQFIKNSAHQIKVIHISSFLLWSNYPPWVKTISSCLPHVRVFDFPGEDINHCRRVLQTYESIYNPRYDSFPHVQQWFFTHEPMPDAYLHEIFYSIRTHK</sequence>
<dbReference type="InterPro" id="IPR027417">
    <property type="entry name" value="P-loop_NTPase"/>
</dbReference>
<reference evidence="1" key="1">
    <citation type="submission" date="2021-02" db="EMBL/GenBank/DDBJ databases">
        <authorList>
            <person name="Nowell W R."/>
        </authorList>
    </citation>
    <scope>NUCLEOTIDE SEQUENCE</scope>
</reference>
<proteinExistence type="predicted"/>
<dbReference type="Gene3D" id="3.40.50.300">
    <property type="entry name" value="P-loop containing nucleotide triphosphate hydrolases"/>
    <property type="match status" value="1"/>
</dbReference>
<comment type="caution">
    <text evidence="1">The sequence shown here is derived from an EMBL/GenBank/DDBJ whole genome shotgun (WGS) entry which is preliminary data.</text>
</comment>
<dbReference type="EMBL" id="CAJOBD010005149">
    <property type="protein sequence ID" value="CAF4021323.1"/>
    <property type="molecule type" value="Genomic_DNA"/>
</dbReference>
<dbReference type="AlphaFoldDB" id="A0A819PQB6"/>
<dbReference type="SUPFAM" id="SSF52540">
    <property type="entry name" value="P-loop containing nucleoside triphosphate hydrolases"/>
    <property type="match status" value="1"/>
</dbReference>
<evidence type="ECO:0000313" key="1">
    <source>
        <dbReference type="EMBL" id="CAF4021323.1"/>
    </source>
</evidence>